<comment type="caution">
    <text evidence="2">The sequence shown here is derived from an EMBL/GenBank/DDBJ whole genome shotgun (WGS) entry which is preliminary data.</text>
</comment>
<organism evidence="2 3">
    <name type="scientific">Eumeta variegata</name>
    <name type="common">Bagworm moth</name>
    <name type="synonym">Eumeta japonica</name>
    <dbReference type="NCBI Taxonomy" id="151549"/>
    <lineage>
        <taxon>Eukaryota</taxon>
        <taxon>Metazoa</taxon>
        <taxon>Ecdysozoa</taxon>
        <taxon>Arthropoda</taxon>
        <taxon>Hexapoda</taxon>
        <taxon>Insecta</taxon>
        <taxon>Pterygota</taxon>
        <taxon>Neoptera</taxon>
        <taxon>Endopterygota</taxon>
        <taxon>Lepidoptera</taxon>
        <taxon>Glossata</taxon>
        <taxon>Ditrysia</taxon>
        <taxon>Tineoidea</taxon>
        <taxon>Psychidae</taxon>
        <taxon>Oiketicinae</taxon>
        <taxon>Eumeta</taxon>
    </lineage>
</organism>
<dbReference type="EMBL" id="BGZK01000323">
    <property type="protein sequence ID" value="GBP36774.1"/>
    <property type="molecule type" value="Genomic_DNA"/>
</dbReference>
<gene>
    <name evidence="2" type="ORF">EVAR_28115_1</name>
</gene>
<dbReference type="AlphaFoldDB" id="A0A4C1VFM7"/>
<reference evidence="2 3" key="1">
    <citation type="journal article" date="2019" name="Commun. Biol.">
        <title>The bagworm genome reveals a unique fibroin gene that provides high tensile strength.</title>
        <authorList>
            <person name="Kono N."/>
            <person name="Nakamura H."/>
            <person name="Ohtoshi R."/>
            <person name="Tomita M."/>
            <person name="Numata K."/>
            <person name="Arakawa K."/>
        </authorList>
    </citation>
    <scope>NUCLEOTIDE SEQUENCE [LARGE SCALE GENOMIC DNA]</scope>
</reference>
<proteinExistence type="predicted"/>
<evidence type="ECO:0000313" key="3">
    <source>
        <dbReference type="Proteomes" id="UP000299102"/>
    </source>
</evidence>
<dbReference type="Proteomes" id="UP000299102">
    <property type="component" value="Unassembled WGS sequence"/>
</dbReference>
<feature type="region of interest" description="Disordered" evidence="1">
    <location>
        <begin position="106"/>
        <end position="125"/>
    </location>
</feature>
<sequence>MTDKILNFTILRNDSPDGRYSLCDVSLPRRAPRGARGGGRRCRRPPTRYRCPAPARGVVIERQLPACKYNAGRNKTVALCDAFETLGPAVECEVLTLPPNYSPAVPATRRQPHGRPPALSKSTVVAASSAPARVSRYTRSPYEIIHRPLDTPLFRNSSSAPICVAFVARMSATFATGCIGVEGAPGRCGDGVSTARLWIHRSPTSFHRADKRYQF</sequence>
<keyword evidence="3" id="KW-1185">Reference proteome</keyword>
<name>A0A4C1VFM7_EUMVA</name>
<evidence type="ECO:0000256" key="1">
    <source>
        <dbReference type="SAM" id="MobiDB-lite"/>
    </source>
</evidence>
<protein>
    <submittedName>
        <fullName evidence="2">Uncharacterized protein</fullName>
    </submittedName>
</protein>
<evidence type="ECO:0000313" key="2">
    <source>
        <dbReference type="EMBL" id="GBP36774.1"/>
    </source>
</evidence>
<accession>A0A4C1VFM7</accession>